<organism evidence="1 2">
    <name type="scientific">Peronosclerospora sorghi</name>
    <dbReference type="NCBI Taxonomy" id="230839"/>
    <lineage>
        <taxon>Eukaryota</taxon>
        <taxon>Sar</taxon>
        <taxon>Stramenopiles</taxon>
        <taxon>Oomycota</taxon>
        <taxon>Peronosporomycetes</taxon>
        <taxon>Peronosporales</taxon>
        <taxon>Peronosporaceae</taxon>
        <taxon>Peronosclerospora</taxon>
    </lineage>
</organism>
<comment type="caution">
    <text evidence="1">The sequence shown here is derived from an EMBL/GenBank/DDBJ whole genome shotgun (WGS) entry which is preliminary data.</text>
</comment>
<dbReference type="Proteomes" id="UP001163321">
    <property type="component" value="Chromosome 11"/>
</dbReference>
<evidence type="ECO:0000313" key="2">
    <source>
        <dbReference type="Proteomes" id="UP001163321"/>
    </source>
</evidence>
<keyword evidence="2" id="KW-1185">Reference proteome</keyword>
<protein>
    <submittedName>
        <fullName evidence="1">Uncharacterized protein</fullName>
    </submittedName>
</protein>
<proteinExistence type="predicted"/>
<gene>
    <name evidence="1" type="ORF">PsorP6_017397</name>
</gene>
<reference evidence="1 2" key="1">
    <citation type="journal article" date="2022" name="bioRxiv">
        <title>The genome of the oomycete Peronosclerospora sorghi, a cosmopolitan pathogen of maize and sorghum, is inflated with dispersed pseudogenes.</title>
        <authorList>
            <person name="Fletcher K."/>
            <person name="Martin F."/>
            <person name="Isakeit T."/>
            <person name="Cavanaugh K."/>
            <person name="Magill C."/>
            <person name="Michelmore R."/>
        </authorList>
    </citation>
    <scope>NUCLEOTIDE SEQUENCE [LARGE SCALE GENOMIC DNA]</scope>
    <source>
        <strain evidence="1">P6</strain>
    </source>
</reference>
<name>A0ACC0WLP7_9STRA</name>
<accession>A0ACC0WLP7</accession>
<evidence type="ECO:0000313" key="1">
    <source>
        <dbReference type="EMBL" id="KAI9919517.1"/>
    </source>
</evidence>
<dbReference type="EMBL" id="CM047590">
    <property type="protein sequence ID" value="KAI9919517.1"/>
    <property type="molecule type" value="Genomic_DNA"/>
</dbReference>
<sequence length="141" mass="15687">MIVLFPECMGYAVMLETFTLKQHLEQTRQERSRALYQHDAACRVIARLNAEHEALKEKEAQVASGEQEDVDMTNACATLSPEVLADVEMKQKELALDLKKKEGPQRAALLSGLEHWKVVSSHTIHDSEGPAVTCLASARQS</sequence>